<dbReference type="EMBL" id="QSBY01000011">
    <property type="protein sequence ID" value="RHW68008.1"/>
    <property type="molecule type" value="Genomic_DNA"/>
</dbReference>
<evidence type="ECO:0000256" key="1">
    <source>
        <dbReference type="SAM" id="MobiDB-lite"/>
    </source>
</evidence>
<dbReference type="InterPro" id="IPR047187">
    <property type="entry name" value="SF1_C_Upf1"/>
</dbReference>
<dbReference type="SMART" id="SM00382">
    <property type="entry name" value="AAA"/>
    <property type="match status" value="1"/>
</dbReference>
<dbReference type="Pfam" id="PF13086">
    <property type="entry name" value="AAA_11"/>
    <property type="match status" value="1"/>
</dbReference>
<keyword evidence="3" id="KW-0067">ATP-binding</keyword>
<evidence type="ECO:0000313" key="4">
    <source>
        <dbReference type="Proteomes" id="UP000266743"/>
    </source>
</evidence>
<proteinExistence type="predicted"/>
<dbReference type="SUPFAM" id="SSF52540">
    <property type="entry name" value="P-loop containing nucleoside triphosphate hydrolases"/>
    <property type="match status" value="1"/>
</dbReference>
<dbReference type="InterPro" id="IPR045055">
    <property type="entry name" value="DNA2/NAM7-like"/>
</dbReference>
<dbReference type="PANTHER" id="PTHR10887:SF495">
    <property type="entry name" value="HELICASE SENATAXIN ISOFORM X1-RELATED"/>
    <property type="match status" value="1"/>
</dbReference>
<dbReference type="GO" id="GO:0004386">
    <property type="term" value="F:helicase activity"/>
    <property type="evidence" value="ECO:0007669"/>
    <property type="project" value="UniProtKB-KW"/>
</dbReference>
<dbReference type="Gene3D" id="3.40.50.300">
    <property type="entry name" value="P-loop containing nucleotide triphosphate hydrolases"/>
    <property type="match status" value="2"/>
</dbReference>
<dbReference type="InterPro" id="IPR041677">
    <property type="entry name" value="DNA2/NAM7_AAA_11"/>
</dbReference>
<feature type="compositionally biased region" description="Polar residues" evidence="1">
    <location>
        <begin position="1951"/>
        <end position="1961"/>
    </location>
</feature>
<dbReference type="InterPro" id="IPR027417">
    <property type="entry name" value="P-loop_NTPase"/>
</dbReference>
<dbReference type="PANTHER" id="PTHR10887">
    <property type="entry name" value="DNA2/NAM7 HELICASE FAMILY"/>
    <property type="match status" value="1"/>
</dbReference>
<keyword evidence="3" id="KW-0547">Nucleotide-binding</keyword>
<gene>
    <name evidence="3" type="ORF">DPX39_110111800</name>
</gene>
<dbReference type="CDD" id="cd18808">
    <property type="entry name" value="SF1_C_Upf1"/>
    <property type="match status" value="1"/>
</dbReference>
<dbReference type="InterPro" id="IPR041679">
    <property type="entry name" value="DNA2/NAM7-like_C"/>
</dbReference>
<dbReference type="InterPro" id="IPR003593">
    <property type="entry name" value="AAA+_ATPase"/>
</dbReference>
<feature type="region of interest" description="Disordered" evidence="1">
    <location>
        <begin position="56"/>
        <end position="75"/>
    </location>
</feature>
<feature type="region of interest" description="Disordered" evidence="1">
    <location>
        <begin position="1942"/>
        <end position="1974"/>
    </location>
</feature>
<keyword evidence="3" id="KW-0378">Hydrolase</keyword>
<feature type="region of interest" description="Disordered" evidence="1">
    <location>
        <begin position="396"/>
        <end position="416"/>
    </location>
</feature>
<evidence type="ECO:0000313" key="3">
    <source>
        <dbReference type="EMBL" id="RHW68008.1"/>
    </source>
</evidence>
<comment type="caution">
    <text evidence="3">The sequence shown here is derived from an EMBL/GenBank/DDBJ whole genome shotgun (WGS) entry which is preliminary data.</text>
</comment>
<evidence type="ECO:0000259" key="2">
    <source>
        <dbReference type="SMART" id="SM00382"/>
    </source>
</evidence>
<sequence length="2026" mass="223608">MDDHGCTHFPRLIAPDNFGYARFMAEWVARDPCTPVGKLHQCLVAYPKGTKVEVLEEDGPLQSTDDKAESGKGASEEVVLCESELTLEEIPEMVRQLSRGLIPVGPTFGASSPVVHKALEHVLSDKPDYGESFAQGASTGSDVDLLSLLTASKSTAFHGALVLLLFHRRRVVRFLSRKILLELSGVSHFRRDADTPATAAKAVWFVSLQLLCTLRHLVRIPMPVAEEKVRCAVADGFCSLFAFLGALDKELMDISKELKQQYAIGHETPSGSVEGASNVPHAMLALAQVSEGVVLTLGGGAIIHWLLSSARDPKEGQLSKPTTELLATMLSACLEDGTALPASVPSGQPRMSVARTILHMVITNGKNAGECEGKRRAKWYGQRLRELWWLAAHIEPPKSTPETGAPVDASGRPADEPHPGKLAGWIATLFSKNIGKYINFGAAEQTARTARSGCSDAAFRNMEVVIHTLSNVMCSLSDEVPQVVATQSHHNLLRSIQRGVADIAFAILRRTSNTISVVLLLRHFARADVEAFTKTDESLPAGCFRDLWEVFPRLLERVCTAALEVTEASSSPSPQLQLFSMLEVLTVFVECPAACIWLFSRNQEGQERGAQPLASLVDKCMSEVARVLRGAASAVMKQRKITKKGGNTPGTRSGVDDDAWTSAATLSSSSDSHVRHFAGVLFLSGNENMHEVGETILNLYFPIAAHREAIYTEAANWMMQKLILNDEVLNDYPLLLDEKKVNDAARARGVMWVNVMSACDRSRVADWVLTVMWWLCALVAEHSPLSSALCGKLSLKVIVLLPPITTYTLGAAQKRRQAADAPTATAACSVHNMISRSSSVSSSDSSDCGNSVNGLDEDFQSFLERWCDPQLLRRCAQRLMLAVLGGWIYYVPHNFTESLLYVARVLSSLPRDESFTLGLHSAFSKLLPHFQGDRLIPLLNADIHWLTAIIREVKEAHNRSAMSLALQEEKFTMEEKRELEARGRQMPKRPTATDFNLSHVQLQVDHERRQNQQGEHRTIANVTCTEEATTGMKRPRGGDLMFPKGQRPAVPNRILISNALLQQRFQQQQQFLAASGVAEKRQNGSQSVGVSNLQLLRERKVREITQAKKLSQCHDAIRRIVGYTDFLRSPPPVSDIIGTGASCLAEEAPVIPESFATATDSGFTAYVSSFLPHIAVELRHELYHKFDEMLDGCRWRNRTGKNRPPEDIVYGDMIGEDEDNDTIHNSVVRGVVEGGTRPASWIVENSVSVVCTGNATVNPVDPTRMQFNITLANLGGEAKVLPSIGTVLLEGDVAVLMFPLGPLRSALPDAFGGCDTPTVWATMGCMPKICIVTVVQQGQSSATLTVFTPPKSKRPDLESSDGWNIPLIPFAQALRAFIMHKKHFYIKRLFPLGPSLAVVSALFDVQRRCIASTLMKPRLAARKAREHARVLDTVLFETDRWDTFAKKLLLRDCLDEFQARAVAVALVALVSEWEEQALGEKRLDAAPPDITIIEGPPGTGKTQTIAALTINLLKTLQEGKRVLLCASSNRAVDEVLLRLRSLLTRAPQLANRRLLRVGVRESVDPQVLAIRPAVFLDDCTDVTSDDAGGQQTFHAEMDTNGRPYGKRALPASADSSNVMLYGRSKKKDQIIRDASVVCTTIGSIPQIQRFLSEYDVVVVDEASQCTEPEALLALVLAKRRVVLVGDSRQLQPTVLSQKSAACGLRRSLLQRLLNEGHRPFTLLTQFRMHPSLCAFPNKYFYEGKLRTHESVLRRAIPASAVIHLATRTKLEKLPRLIFVDVHEGRMESSGKGGLRGTSVVNNTEAKVVAEHVRRFRKFLNLTVSEFAKHAGIITFYRAQREAIISNLTPEERRSEMQVATTDSFQGKERDFVFISCVRAPVRNGGAGTNNRSRYGSTLGFLQDWHRINVALTRAREFCIVFGHRQTFIDVAIVHRGKLSDKRRTEGGWGSTGTSVPITVSHQPELPMDEDDGNSDVETVEAPVLRPDDDPLVFEEMLRYAEKWPEQVSWFSNSQELNVLKELIRTV</sequence>
<reference evidence="3 4" key="1">
    <citation type="submission" date="2018-09" db="EMBL/GenBank/DDBJ databases">
        <title>whole genome sequence of T. equiperdum IVM-t1 strain.</title>
        <authorList>
            <person name="Suganuma K."/>
        </authorList>
    </citation>
    <scope>NUCLEOTIDE SEQUENCE [LARGE SCALE GENOMIC DNA]</scope>
    <source>
        <strain evidence="3 4">IVM-t1</strain>
    </source>
</reference>
<protein>
    <submittedName>
        <fullName evidence="3">ATP-dependent helicase</fullName>
    </submittedName>
</protein>
<accession>A0A3L6KW49</accession>
<organism evidence="3 4">
    <name type="scientific">Trypanosoma brucei equiperdum</name>
    <dbReference type="NCBI Taxonomy" id="630700"/>
    <lineage>
        <taxon>Eukaryota</taxon>
        <taxon>Discoba</taxon>
        <taxon>Euglenozoa</taxon>
        <taxon>Kinetoplastea</taxon>
        <taxon>Metakinetoplastina</taxon>
        <taxon>Trypanosomatida</taxon>
        <taxon>Trypanosomatidae</taxon>
        <taxon>Trypanosoma</taxon>
    </lineage>
</organism>
<name>A0A3L6KW49_9TRYP</name>
<dbReference type="Proteomes" id="UP000266743">
    <property type="component" value="Chromosome 11"/>
</dbReference>
<feature type="domain" description="AAA+ ATPase" evidence="2">
    <location>
        <begin position="1487"/>
        <end position="1686"/>
    </location>
</feature>
<keyword evidence="3" id="KW-0347">Helicase</keyword>
<dbReference type="Pfam" id="PF13087">
    <property type="entry name" value="AAA_12"/>
    <property type="match status" value="1"/>
</dbReference>